<feature type="domain" description="Phosphatidic acid phosphatase type 2/haloperoxidase" evidence="2">
    <location>
        <begin position="61"/>
        <end position="177"/>
    </location>
</feature>
<dbReference type="InterPro" id="IPR000326">
    <property type="entry name" value="PAP2/HPO"/>
</dbReference>
<proteinExistence type="predicted"/>
<name>A0A9D1IKS3_9BACT</name>
<reference evidence="3" key="2">
    <citation type="journal article" date="2021" name="PeerJ">
        <title>Extensive microbial diversity within the chicken gut microbiome revealed by metagenomics and culture.</title>
        <authorList>
            <person name="Gilroy R."/>
            <person name="Ravi A."/>
            <person name="Getino M."/>
            <person name="Pursley I."/>
            <person name="Horton D.L."/>
            <person name="Alikhan N.F."/>
            <person name="Baker D."/>
            <person name="Gharbi K."/>
            <person name="Hall N."/>
            <person name="Watson M."/>
            <person name="Adriaenssens E.M."/>
            <person name="Foster-Nyarko E."/>
            <person name="Jarju S."/>
            <person name="Secka A."/>
            <person name="Antonio M."/>
            <person name="Oren A."/>
            <person name="Chaudhuri R.R."/>
            <person name="La Ragione R."/>
            <person name="Hildebrand F."/>
            <person name="Pallen M.J."/>
        </authorList>
    </citation>
    <scope>NUCLEOTIDE SEQUENCE</scope>
    <source>
        <strain evidence="3">17073</strain>
    </source>
</reference>
<dbReference type="Pfam" id="PF01569">
    <property type="entry name" value="PAP2"/>
    <property type="match status" value="1"/>
</dbReference>
<evidence type="ECO:0000256" key="1">
    <source>
        <dbReference type="SAM" id="Phobius"/>
    </source>
</evidence>
<gene>
    <name evidence="3" type="ORF">IAD18_04445</name>
</gene>
<evidence type="ECO:0000259" key="2">
    <source>
        <dbReference type="SMART" id="SM00014"/>
    </source>
</evidence>
<protein>
    <submittedName>
        <fullName evidence="3">Phosphatase PAP2 family protein</fullName>
    </submittedName>
</protein>
<accession>A0A9D1IKS3</accession>
<keyword evidence="1" id="KW-1133">Transmembrane helix</keyword>
<feature type="transmembrane region" description="Helical" evidence="1">
    <location>
        <begin position="35"/>
        <end position="52"/>
    </location>
</feature>
<comment type="caution">
    <text evidence="3">The sequence shown here is derived from an EMBL/GenBank/DDBJ whole genome shotgun (WGS) entry which is preliminary data.</text>
</comment>
<feature type="transmembrane region" description="Helical" evidence="1">
    <location>
        <begin position="59"/>
        <end position="79"/>
    </location>
</feature>
<dbReference type="EMBL" id="DVMS01000129">
    <property type="protein sequence ID" value="HIU38898.1"/>
    <property type="molecule type" value="Genomic_DNA"/>
</dbReference>
<sequence>MLELLNNIDTEIFLSLNGLHSPFWDCFMQAFSGKWIWIPMYASIFFVFLKNLQWRKAFIAALCVGFAVAIADQTCATLIRPVVERIRPANLANPIQPLVHIVDGYRGGVYGFPSCHAANSFTLAAFVAVFLANKKLNAVIFLWAITNSYSRIYLGVHYPGDLIVGGLIGIAIGCCVAIAARSLLQRMQPCSPLPPHAPARLTGVTTSVCGLTVLSITIYSVIAQNISKI</sequence>
<keyword evidence="1" id="KW-0472">Membrane</keyword>
<reference evidence="3" key="1">
    <citation type="submission" date="2020-10" db="EMBL/GenBank/DDBJ databases">
        <authorList>
            <person name="Gilroy R."/>
        </authorList>
    </citation>
    <scope>NUCLEOTIDE SEQUENCE</scope>
    <source>
        <strain evidence="3">17073</strain>
    </source>
</reference>
<dbReference type="Proteomes" id="UP000824076">
    <property type="component" value="Unassembled WGS sequence"/>
</dbReference>
<feature type="transmembrane region" description="Helical" evidence="1">
    <location>
        <begin position="162"/>
        <end position="180"/>
    </location>
</feature>
<evidence type="ECO:0000313" key="4">
    <source>
        <dbReference type="Proteomes" id="UP000824076"/>
    </source>
</evidence>
<keyword evidence="1" id="KW-0812">Transmembrane</keyword>
<dbReference type="Gene3D" id="1.20.144.10">
    <property type="entry name" value="Phosphatidic acid phosphatase type 2/haloperoxidase"/>
    <property type="match status" value="1"/>
</dbReference>
<dbReference type="PANTHER" id="PTHR14969:SF13">
    <property type="entry name" value="AT30094P"/>
    <property type="match status" value="1"/>
</dbReference>
<evidence type="ECO:0000313" key="3">
    <source>
        <dbReference type="EMBL" id="HIU38898.1"/>
    </source>
</evidence>
<dbReference type="SMART" id="SM00014">
    <property type="entry name" value="acidPPc"/>
    <property type="match status" value="1"/>
</dbReference>
<organism evidence="3 4">
    <name type="scientific">Candidatus Limisoma intestinavium</name>
    <dbReference type="NCBI Taxonomy" id="2840856"/>
    <lineage>
        <taxon>Bacteria</taxon>
        <taxon>Pseudomonadati</taxon>
        <taxon>Bacteroidota</taxon>
        <taxon>Bacteroidia</taxon>
        <taxon>Bacteroidales</taxon>
        <taxon>Candidatus Limisoma</taxon>
    </lineage>
</organism>
<dbReference type="CDD" id="cd03395">
    <property type="entry name" value="PAP2_like_4"/>
    <property type="match status" value="1"/>
</dbReference>
<dbReference type="AlphaFoldDB" id="A0A9D1IKS3"/>
<feature type="transmembrane region" description="Helical" evidence="1">
    <location>
        <begin position="201"/>
        <end position="222"/>
    </location>
</feature>
<dbReference type="SUPFAM" id="SSF48317">
    <property type="entry name" value="Acid phosphatase/Vanadium-dependent haloperoxidase"/>
    <property type="match status" value="1"/>
</dbReference>
<dbReference type="PANTHER" id="PTHR14969">
    <property type="entry name" value="SPHINGOSINE-1-PHOSPHATE PHOSPHOHYDROLASE"/>
    <property type="match status" value="1"/>
</dbReference>
<dbReference type="InterPro" id="IPR036938">
    <property type="entry name" value="PAP2/HPO_sf"/>
</dbReference>